<dbReference type="InterPro" id="IPR038194">
    <property type="entry name" value="DUF3861_sf"/>
</dbReference>
<dbReference type="Proteomes" id="UP000198157">
    <property type="component" value="Unassembled WGS sequence"/>
</dbReference>
<dbReference type="EMBL" id="NIVS01000011">
    <property type="protein sequence ID" value="OWQ55576.1"/>
    <property type="molecule type" value="Genomic_DNA"/>
</dbReference>
<evidence type="ECO:0000313" key="2">
    <source>
        <dbReference type="Proteomes" id="UP000198157"/>
    </source>
</evidence>
<evidence type="ECO:0000313" key="1">
    <source>
        <dbReference type="EMBL" id="OWQ55576.1"/>
    </source>
</evidence>
<dbReference type="Pfam" id="PF12977">
    <property type="entry name" value="DUF3861"/>
    <property type="match status" value="1"/>
</dbReference>
<dbReference type="AlphaFoldDB" id="A0A246HPM6"/>
<accession>A0A246HPM6</accession>
<gene>
    <name evidence="1" type="ORF">CEE60_04620</name>
</gene>
<reference evidence="1 2" key="1">
    <citation type="submission" date="2017-06" db="EMBL/GenBank/DDBJ databases">
        <authorList>
            <person name="Kim H.J."/>
            <person name="Triplett B.A."/>
        </authorList>
    </citation>
    <scope>NUCLEOTIDE SEQUENCE [LARGE SCALE GENOMIC DNA]</scope>
    <source>
        <strain evidence="1 2">13146</strain>
    </source>
</reference>
<protein>
    <submittedName>
        <fullName evidence="1">DUF3861 domain-containing protein</fullName>
    </submittedName>
</protein>
<dbReference type="Gene3D" id="3.10.20.850">
    <property type="entry name" value="Protein of unknown function DUF3861"/>
    <property type="match status" value="1"/>
</dbReference>
<comment type="caution">
    <text evidence="1">The sequence shown here is derived from an EMBL/GenBank/DDBJ whole genome shotgun (WGS) entry which is preliminary data.</text>
</comment>
<dbReference type="InterPro" id="IPR024476">
    <property type="entry name" value="DUF3861"/>
</dbReference>
<organism evidence="1 2">
    <name type="scientific">Stenotrophomonas maltophilia</name>
    <name type="common">Pseudomonas maltophilia</name>
    <name type="synonym">Xanthomonas maltophilia</name>
    <dbReference type="NCBI Taxonomy" id="40324"/>
    <lineage>
        <taxon>Bacteria</taxon>
        <taxon>Pseudomonadati</taxon>
        <taxon>Pseudomonadota</taxon>
        <taxon>Gammaproteobacteria</taxon>
        <taxon>Lysobacterales</taxon>
        <taxon>Lysobacteraceae</taxon>
        <taxon>Stenotrophomonas</taxon>
        <taxon>Stenotrophomonas maltophilia group</taxon>
    </lineage>
</organism>
<name>A0A246HPM6_STEMA</name>
<proteinExistence type="predicted"/>
<sequence length="114" mass="12443">MVALSPTAQAAMASSSSQRYRITVTPIEKDGLQCSGRCTIELEHRAQQDWMRLLEIARRNTGLSGDERAAAIVATQLLRDLAQRHADEPSHPLTVLQPQLDEVLAALESIQGAP</sequence>